<evidence type="ECO:0000313" key="1">
    <source>
        <dbReference type="EMBL" id="KAI5340794.1"/>
    </source>
</evidence>
<name>A0AAD4ZCL3_PRUDU</name>
<evidence type="ECO:0000313" key="2">
    <source>
        <dbReference type="Proteomes" id="UP001054821"/>
    </source>
</evidence>
<accession>A0AAD4ZCL3</accession>
<organism evidence="1 2">
    <name type="scientific">Prunus dulcis</name>
    <name type="common">Almond</name>
    <name type="synonym">Amygdalus dulcis</name>
    <dbReference type="NCBI Taxonomy" id="3755"/>
    <lineage>
        <taxon>Eukaryota</taxon>
        <taxon>Viridiplantae</taxon>
        <taxon>Streptophyta</taxon>
        <taxon>Embryophyta</taxon>
        <taxon>Tracheophyta</taxon>
        <taxon>Spermatophyta</taxon>
        <taxon>Magnoliopsida</taxon>
        <taxon>eudicotyledons</taxon>
        <taxon>Gunneridae</taxon>
        <taxon>Pentapetalae</taxon>
        <taxon>rosids</taxon>
        <taxon>fabids</taxon>
        <taxon>Rosales</taxon>
        <taxon>Rosaceae</taxon>
        <taxon>Amygdaloideae</taxon>
        <taxon>Amygdaleae</taxon>
        <taxon>Prunus</taxon>
    </lineage>
</organism>
<protein>
    <submittedName>
        <fullName evidence="1">Uncharacterized protein</fullName>
    </submittedName>
</protein>
<dbReference type="EMBL" id="JAJFAZ020000003">
    <property type="protein sequence ID" value="KAI5340794.1"/>
    <property type="molecule type" value="Genomic_DNA"/>
</dbReference>
<dbReference type="AlphaFoldDB" id="A0AAD4ZCL3"/>
<keyword evidence="2" id="KW-1185">Reference proteome</keyword>
<dbReference type="Proteomes" id="UP001054821">
    <property type="component" value="Chromosome 3"/>
</dbReference>
<comment type="caution">
    <text evidence="1">The sequence shown here is derived from an EMBL/GenBank/DDBJ whole genome shotgun (WGS) entry which is preliminary data.</text>
</comment>
<proteinExistence type="predicted"/>
<gene>
    <name evidence="1" type="ORF">L3X38_020068</name>
</gene>
<reference evidence="1 2" key="1">
    <citation type="journal article" date="2022" name="G3 (Bethesda)">
        <title>Whole-genome sequence and methylome profiling of the almond [Prunus dulcis (Mill.) D.A. Webb] cultivar 'Nonpareil'.</title>
        <authorList>
            <person name="D'Amico-Willman K.M."/>
            <person name="Ouma W.Z."/>
            <person name="Meulia T."/>
            <person name="Sideli G.M."/>
            <person name="Gradziel T.M."/>
            <person name="Fresnedo-Ramirez J."/>
        </authorList>
    </citation>
    <scope>NUCLEOTIDE SEQUENCE [LARGE SCALE GENOMIC DNA]</scope>
    <source>
        <strain evidence="1">Clone GOH B32 T37-40</strain>
    </source>
</reference>
<sequence length="141" mass="15827">MGIVTKKIRSKYREGQNGNLDKKSDFYPFLLSLSSLSLSSRATSRAPPPLPARPAAATARPDLRQGYRQLRLGLAVLPRPAADLGPPGTGRNLEFSVGFQSKLHLFRSPSFLHQIIRVRYGFSPIFRVLTDGWLGFDRFWL</sequence>